<dbReference type="EMBL" id="CP059665">
    <property type="protein sequence ID" value="QRW21925.1"/>
    <property type="molecule type" value="Genomic_DNA"/>
</dbReference>
<dbReference type="GeneID" id="67031791"/>
<dbReference type="KEGG" id="rsx:RhiXN_09512"/>
<dbReference type="Proteomes" id="UP000650533">
    <property type="component" value="Chromosome 8"/>
</dbReference>
<dbReference type="PANTHER" id="PTHR46579">
    <property type="entry name" value="F5/8 TYPE C DOMAIN-CONTAINING PROTEIN-RELATED"/>
    <property type="match status" value="1"/>
</dbReference>
<dbReference type="PANTHER" id="PTHR46579:SF1">
    <property type="entry name" value="F5_8 TYPE C DOMAIN-CONTAINING PROTEIN"/>
    <property type="match status" value="1"/>
</dbReference>
<evidence type="ECO:0000313" key="1">
    <source>
        <dbReference type="EMBL" id="QRW21925.1"/>
    </source>
</evidence>
<dbReference type="AlphaFoldDB" id="A0A8H8NYL1"/>
<evidence type="ECO:0000313" key="2">
    <source>
        <dbReference type="Proteomes" id="UP000650533"/>
    </source>
</evidence>
<dbReference type="RefSeq" id="XP_043182162.1">
    <property type="nucleotide sequence ID" value="XM_043329328.1"/>
</dbReference>
<protein>
    <submittedName>
        <fullName evidence="1">Uncharacterized protein</fullName>
    </submittedName>
</protein>
<accession>A0A8H8NYL1</accession>
<name>A0A8H8NYL1_9AGAM</name>
<gene>
    <name evidence="1" type="ORF">RhiXN_09512</name>
</gene>
<reference evidence="1" key="1">
    <citation type="submission" date="2020-05" db="EMBL/GenBank/DDBJ databases">
        <title>Evolutionary and genomic comparisons of hybrid uninucleate and nonhybrid Rhizoctonia fungi.</title>
        <authorList>
            <person name="Li C."/>
            <person name="Chen X."/>
        </authorList>
    </citation>
    <scope>NUCLEOTIDE SEQUENCE</scope>
    <source>
        <strain evidence="1">AG-1 IA</strain>
    </source>
</reference>
<sequence>MHLHKGFLAHYGELDAAHTQTAHNNLAQHYGVNSQPIFLFLKSFDLASCAPYNIMHLLFKNMVPNMLLHWTGKFKGLDQGTRNYKLLPAIFAVIGLETASCIQYMPYSYVGTLPNIAQDGHLYKAEAYLFWIQYIAPIVLKDWLPVWHMLLLHEIVIMCLKFKLTSDDVEHLDKMVKLWVTQYKKYYYQYLADCLPVCPLTIHAILHIPSYIWQTGPLWASWVFVMEQFCGHLLPAVKN</sequence>
<organism evidence="1 2">
    <name type="scientific">Rhizoctonia solani</name>
    <dbReference type="NCBI Taxonomy" id="456999"/>
    <lineage>
        <taxon>Eukaryota</taxon>
        <taxon>Fungi</taxon>
        <taxon>Dikarya</taxon>
        <taxon>Basidiomycota</taxon>
        <taxon>Agaricomycotina</taxon>
        <taxon>Agaricomycetes</taxon>
        <taxon>Cantharellales</taxon>
        <taxon>Ceratobasidiaceae</taxon>
        <taxon>Rhizoctonia</taxon>
    </lineage>
</organism>
<proteinExistence type="predicted"/>